<dbReference type="Pfam" id="PF14897">
    <property type="entry name" value="EpsG"/>
    <property type="match status" value="1"/>
</dbReference>
<keyword evidence="1" id="KW-1133">Transmembrane helix</keyword>
<gene>
    <name evidence="2" type="ORF">ERS852494_01897</name>
</gene>
<evidence type="ECO:0000313" key="2">
    <source>
        <dbReference type="EMBL" id="CUP26447.1"/>
    </source>
</evidence>
<dbReference type="RefSeq" id="WP_055171474.1">
    <property type="nucleotide sequence ID" value="NZ_CP081920.1"/>
</dbReference>
<evidence type="ECO:0000313" key="3">
    <source>
        <dbReference type="Proteomes" id="UP000095657"/>
    </source>
</evidence>
<sequence length="233" mass="27129">MSVIILFCLSFLLVEYISWHFKGEKVQKNTQIVMCFLLLFIFFGFRDLPILNDTAHYYRHVRHLFSNTPFDNTPWYTFDSSSNFEEGFQIFLRIIGLVISKEPYSLIIITSFITTASLLWFLNKSTSHVAFAVFVLMTSTLLLGCYSAIRQSLAVSVSYIFYWCYGDSKYLVTGMEREAVPLAQLLDTLFILACLLFYYIYGNKYKEEIEKGQIICFIRLVSIDCQHMGTSMF</sequence>
<evidence type="ECO:0008006" key="4">
    <source>
        <dbReference type="Google" id="ProtNLM"/>
    </source>
</evidence>
<feature type="transmembrane region" description="Helical" evidence="1">
    <location>
        <begin position="129"/>
        <end position="149"/>
    </location>
</feature>
<proteinExistence type="predicted"/>
<keyword evidence="1" id="KW-0472">Membrane</keyword>
<feature type="transmembrane region" description="Helical" evidence="1">
    <location>
        <begin position="104"/>
        <end position="122"/>
    </location>
</feature>
<dbReference type="Proteomes" id="UP000095657">
    <property type="component" value="Unassembled WGS sequence"/>
</dbReference>
<dbReference type="EMBL" id="CZAI01000003">
    <property type="protein sequence ID" value="CUP26447.1"/>
    <property type="molecule type" value="Genomic_DNA"/>
</dbReference>
<protein>
    <recommendedName>
        <fullName evidence="4">EpsG family protein</fullName>
    </recommendedName>
</protein>
<dbReference type="STRING" id="47678.ERS852494_01897"/>
<name>A0A174LUV9_9BACE</name>
<reference evidence="2 3" key="1">
    <citation type="submission" date="2015-09" db="EMBL/GenBank/DDBJ databases">
        <authorList>
            <consortium name="Pathogen Informatics"/>
        </authorList>
    </citation>
    <scope>NUCLEOTIDE SEQUENCE [LARGE SCALE GENOMIC DNA]</scope>
    <source>
        <strain evidence="2 3">2789STDY5834880</strain>
    </source>
</reference>
<accession>A0A174LUV9</accession>
<dbReference type="InterPro" id="IPR049458">
    <property type="entry name" value="EpsG-like"/>
</dbReference>
<keyword evidence="1" id="KW-0812">Transmembrane</keyword>
<dbReference type="AlphaFoldDB" id="A0A174LUV9"/>
<evidence type="ECO:0000256" key="1">
    <source>
        <dbReference type="SAM" id="Phobius"/>
    </source>
</evidence>
<feature type="transmembrane region" description="Helical" evidence="1">
    <location>
        <begin position="182"/>
        <end position="201"/>
    </location>
</feature>
<organism evidence="2 3">
    <name type="scientific">Bacteroides caccae</name>
    <dbReference type="NCBI Taxonomy" id="47678"/>
    <lineage>
        <taxon>Bacteria</taxon>
        <taxon>Pseudomonadati</taxon>
        <taxon>Bacteroidota</taxon>
        <taxon>Bacteroidia</taxon>
        <taxon>Bacteroidales</taxon>
        <taxon>Bacteroidaceae</taxon>
        <taxon>Bacteroides</taxon>
    </lineage>
</organism>